<dbReference type="EMBL" id="JAWHQM010000025">
    <property type="protein sequence ID" value="KAK5632418.1"/>
    <property type="molecule type" value="Genomic_DNA"/>
</dbReference>
<evidence type="ECO:0000256" key="1">
    <source>
        <dbReference type="SAM" id="MobiDB-lite"/>
    </source>
</evidence>
<sequence>MASEVQPSEDDICWLFNELERYHRRPPWFNEPDPFDPVDPIFQRDTVVYLAYRGAKRRAIGSTRFMGQANLRQKIDELDNATPSYKEAVVSKISEMITVDLRDEVISWADERGRKKRQLCVLFHLPLFTDVDLGPRNMSATPSVPSDGVATTMTSTNDSPRVPSRNAMAASLTIMSPPIHPTQVPTPTLEEARHNPRRHSFDRLSMSKAEIILPDHLFGALDKLYSTEQETFSVRVGMEYQNADDGTLSLGISSDHIDPIAETLFGIHLLSSKKNRYYRIGKASIAPGLVQDCAIDSILGFFGELLTGAIQASAIFELDRVNKSSTTQAVALQISHDHVNDPGILILHIGLCSFVNIWKTLSPVKPIPLGIPYSESIPPLGVAMVRTYFYMRHMGLTYSKPFALHPLDLEVVFDDAQPTPCWIIGKNQQIYWRRCFMRVYSNTNKYFAQASCEICDGQCIVPEGKELFLGGKGGYVKVQE</sequence>
<dbReference type="AlphaFoldDB" id="A0AAN7UT32"/>
<feature type="compositionally biased region" description="Polar residues" evidence="1">
    <location>
        <begin position="141"/>
        <end position="159"/>
    </location>
</feature>
<evidence type="ECO:0000313" key="3">
    <source>
        <dbReference type="Proteomes" id="UP001305414"/>
    </source>
</evidence>
<gene>
    <name evidence="2" type="ORF">RRF57_008132</name>
</gene>
<comment type="caution">
    <text evidence="2">The sequence shown here is derived from an EMBL/GenBank/DDBJ whole genome shotgun (WGS) entry which is preliminary data.</text>
</comment>
<organism evidence="2 3">
    <name type="scientific">Xylaria bambusicola</name>
    <dbReference type="NCBI Taxonomy" id="326684"/>
    <lineage>
        <taxon>Eukaryota</taxon>
        <taxon>Fungi</taxon>
        <taxon>Dikarya</taxon>
        <taxon>Ascomycota</taxon>
        <taxon>Pezizomycotina</taxon>
        <taxon>Sordariomycetes</taxon>
        <taxon>Xylariomycetidae</taxon>
        <taxon>Xylariales</taxon>
        <taxon>Xylariaceae</taxon>
        <taxon>Xylaria</taxon>
    </lineage>
</organism>
<dbReference type="Proteomes" id="UP001305414">
    <property type="component" value="Unassembled WGS sequence"/>
</dbReference>
<feature type="region of interest" description="Disordered" evidence="1">
    <location>
        <begin position="141"/>
        <end position="163"/>
    </location>
</feature>
<name>A0AAN7UT32_9PEZI</name>
<evidence type="ECO:0000313" key="2">
    <source>
        <dbReference type="EMBL" id="KAK5632418.1"/>
    </source>
</evidence>
<protein>
    <submittedName>
        <fullName evidence="2">Uncharacterized protein</fullName>
    </submittedName>
</protein>
<accession>A0AAN7UT32</accession>
<reference evidence="2 3" key="1">
    <citation type="submission" date="2023-10" db="EMBL/GenBank/DDBJ databases">
        <title>Draft genome sequence of Xylaria bambusicola isolate GMP-LS, the root and basal stem rot pathogen of sugarcane in Indonesia.</title>
        <authorList>
            <person name="Selvaraj P."/>
            <person name="Muralishankar V."/>
            <person name="Muruganantham S."/>
            <person name="Sp S."/>
            <person name="Haryani S."/>
            <person name="Lau K.J.X."/>
            <person name="Naqvi N.I."/>
        </authorList>
    </citation>
    <scope>NUCLEOTIDE SEQUENCE [LARGE SCALE GENOMIC DNA]</scope>
    <source>
        <strain evidence="2">GMP-LS</strain>
    </source>
</reference>
<proteinExistence type="predicted"/>
<keyword evidence="3" id="KW-1185">Reference proteome</keyword>